<dbReference type="GO" id="GO:0005886">
    <property type="term" value="C:plasma membrane"/>
    <property type="evidence" value="ECO:0007669"/>
    <property type="project" value="TreeGrafter"/>
</dbReference>
<dbReference type="InterPro" id="IPR013121">
    <property type="entry name" value="Fe_red_NAD-bd_6"/>
</dbReference>
<feature type="transmembrane region" description="Helical" evidence="4">
    <location>
        <begin position="123"/>
        <end position="143"/>
    </location>
</feature>
<dbReference type="Proteomes" id="UP000663760">
    <property type="component" value="Chromosome 7"/>
</dbReference>
<evidence type="ECO:0000256" key="1">
    <source>
        <dbReference type="ARBA" id="ARBA00022630"/>
    </source>
</evidence>
<evidence type="ECO:0000256" key="3">
    <source>
        <dbReference type="ARBA" id="ARBA00023002"/>
    </source>
</evidence>
<keyword evidence="4" id="KW-0472">Membrane</keyword>
<organism evidence="7 8">
    <name type="scientific">Spirodela intermedia</name>
    <name type="common">Intermediate duckweed</name>
    <dbReference type="NCBI Taxonomy" id="51605"/>
    <lineage>
        <taxon>Eukaryota</taxon>
        <taxon>Viridiplantae</taxon>
        <taxon>Streptophyta</taxon>
        <taxon>Embryophyta</taxon>
        <taxon>Tracheophyta</taxon>
        <taxon>Spermatophyta</taxon>
        <taxon>Magnoliopsida</taxon>
        <taxon>Liliopsida</taxon>
        <taxon>Araceae</taxon>
        <taxon>Lemnoideae</taxon>
        <taxon>Spirodela</taxon>
    </lineage>
</organism>
<evidence type="ECO:0000313" key="7">
    <source>
        <dbReference type="EMBL" id="CAA7399915.1"/>
    </source>
</evidence>
<keyword evidence="3" id="KW-0560">Oxidoreductase</keyword>
<accession>A0A7I8KSK1</accession>
<dbReference type="AlphaFoldDB" id="A0A7I8KSK1"/>
<evidence type="ECO:0000256" key="4">
    <source>
        <dbReference type="SAM" id="Phobius"/>
    </source>
</evidence>
<dbReference type="Pfam" id="PF08022">
    <property type="entry name" value="FAD_binding_8"/>
    <property type="match status" value="1"/>
</dbReference>
<dbReference type="GO" id="GO:0016174">
    <property type="term" value="F:NAD(P)H oxidase H2O2-forming activity"/>
    <property type="evidence" value="ECO:0007669"/>
    <property type="project" value="TreeGrafter"/>
</dbReference>
<dbReference type="SUPFAM" id="SSF63380">
    <property type="entry name" value="Riboflavin synthase domain-like"/>
    <property type="match status" value="1"/>
</dbReference>
<dbReference type="Pfam" id="PF08030">
    <property type="entry name" value="NAD_binding_6"/>
    <property type="match status" value="1"/>
</dbReference>
<keyword evidence="1" id="KW-0285">Flavoprotein</keyword>
<reference evidence="7" key="1">
    <citation type="submission" date="2020-02" db="EMBL/GenBank/DDBJ databases">
        <authorList>
            <person name="Scholz U."/>
            <person name="Mascher M."/>
            <person name="Fiebig A."/>
        </authorList>
    </citation>
    <scope>NUCLEOTIDE SEQUENCE</scope>
</reference>
<keyword evidence="2" id="KW-0274">FAD</keyword>
<protein>
    <submittedName>
        <fullName evidence="7">Uncharacterized protein</fullName>
    </submittedName>
</protein>
<dbReference type="InterPro" id="IPR017938">
    <property type="entry name" value="Riboflavin_synthase-like_b-brl"/>
</dbReference>
<name>A0A7I8KSK1_SPIIN</name>
<feature type="transmembrane region" description="Helical" evidence="4">
    <location>
        <begin position="82"/>
        <end position="103"/>
    </location>
</feature>
<evidence type="ECO:0000313" key="8">
    <source>
        <dbReference type="Proteomes" id="UP000663760"/>
    </source>
</evidence>
<dbReference type="PANTHER" id="PTHR11972">
    <property type="entry name" value="NADPH OXIDASE"/>
    <property type="match status" value="1"/>
</dbReference>
<dbReference type="SUPFAM" id="SSF52343">
    <property type="entry name" value="Ferredoxin reductase-like, C-terminal NADP-linked domain"/>
    <property type="match status" value="1"/>
</dbReference>
<dbReference type="InterPro" id="IPR039261">
    <property type="entry name" value="FNR_nucleotide-bd"/>
</dbReference>
<sequence>MAEVMMRNERGRRFQTPVCKSSVAVYPGNVIAVYMSKPQGLKYTSGQHPFSITFAPGDDHLSIRIRTVGDWTSQLRAVFSEVLLAIWITEVLLAICLILQALGLPRLLIDGPYGAPEQDYKKYDVVLLVGLGIGATPLIHIVLNNAAGAAKRKQPFSKKRTYFYWVMREQGSFEWFRGVMNEMAEMDHGGAIDVHNYCTSVYEEGDARSALLVMLQALYHAKNGVDIVSGTWGKTHFARPNWRSVFNHVAANHSDERVGVFYCGPLSLVGELRRLAKDVSWETTTSFEFHKENF</sequence>
<keyword evidence="4" id="KW-1133">Transmembrane helix</keyword>
<evidence type="ECO:0000256" key="2">
    <source>
        <dbReference type="ARBA" id="ARBA00022827"/>
    </source>
</evidence>
<feature type="domain" description="FAD-binding 8" evidence="5">
    <location>
        <begin position="19"/>
        <end position="116"/>
    </location>
</feature>
<keyword evidence="4" id="KW-0812">Transmembrane</keyword>
<dbReference type="InterPro" id="IPR050369">
    <property type="entry name" value="RBOH/FRE"/>
</dbReference>
<dbReference type="PRINTS" id="PR00466">
    <property type="entry name" value="GP91PHOX"/>
</dbReference>
<dbReference type="EMBL" id="LR746270">
    <property type="protein sequence ID" value="CAA7399915.1"/>
    <property type="molecule type" value="Genomic_DNA"/>
</dbReference>
<evidence type="ECO:0000259" key="5">
    <source>
        <dbReference type="Pfam" id="PF08022"/>
    </source>
</evidence>
<keyword evidence="8" id="KW-1185">Reference proteome</keyword>
<evidence type="ECO:0000259" key="6">
    <source>
        <dbReference type="Pfam" id="PF08030"/>
    </source>
</evidence>
<feature type="domain" description="Ferric reductase NAD binding" evidence="6">
    <location>
        <begin position="123"/>
        <end position="276"/>
    </location>
</feature>
<proteinExistence type="predicted"/>
<dbReference type="CDD" id="cd06186">
    <property type="entry name" value="NOX_Duox_like_FAD_NADP"/>
    <property type="match status" value="1"/>
</dbReference>
<dbReference type="Gene3D" id="3.40.50.80">
    <property type="entry name" value="Nucleotide-binding domain of ferredoxin-NADP reductase (FNR) module"/>
    <property type="match status" value="1"/>
</dbReference>
<dbReference type="OrthoDB" id="670445at2759"/>
<dbReference type="InterPro" id="IPR013112">
    <property type="entry name" value="FAD-bd_8"/>
</dbReference>
<dbReference type="InterPro" id="IPR000778">
    <property type="entry name" value="Cyt_b245_heavy_chain"/>
</dbReference>
<gene>
    <name evidence="7" type="ORF">SI8410_07010585</name>
</gene>
<dbReference type="PANTHER" id="PTHR11972:SF64">
    <property type="entry name" value="RESPIRATORY BURST OXIDASE HOMOLOG PROTEIN B"/>
    <property type="match status" value="1"/>
</dbReference>